<dbReference type="GO" id="GO:0005484">
    <property type="term" value="F:SNAP receptor activity"/>
    <property type="evidence" value="ECO:0007669"/>
    <property type="project" value="InterPro"/>
</dbReference>
<keyword evidence="14" id="KW-1185">Reference proteome</keyword>
<keyword evidence="8 11" id="KW-0472">Membrane</keyword>
<dbReference type="VEuPathDB" id="AmoebaDB:DDB_G0267646"/>
<dbReference type="InterPro" id="IPR005606">
    <property type="entry name" value="Sec20"/>
</dbReference>
<keyword evidence="3 11" id="KW-0812">Transmembrane</keyword>
<dbReference type="eggNOG" id="ENOG502RBUV">
    <property type="taxonomic scope" value="Eukaryota"/>
</dbReference>
<evidence type="ECO:0000313" key="13">
    <source>
        <dbReference type="EMBL" id="EAL73276.1"/>
    </source>
</evidence>
<dbReference type="OMA" id="MSNQTAW"/>
<comment type="caution">
    <text evidence="13">The sequence shown here is derived from an EMBL/GenBank/DDBJ whole genome shotgun (WGS) entry which is preliminary data.</text>
</comment>
<accession>Q55GJ4</accession>
<feature type="transmembrane region" description="Helical" evidence="11">
    <location>
        <begin position="203"/>
        <end position="220"/>
    </location>
</feature>
<dbReference type="PANTHER" id="PTHR12825:SF0">
    <property type="entry name" value="VESICLE TRANSPORT PROTEIN SEC20"/>
    <property type="match status" value="1"/>
</dbReference>
<feature type="domain" description="Sec20 C-terminal" evidence="12">
    <location>
        <begin position="136"/>
        <end position="223"/>
    </location>
</feature>
<evidence type="ECO:0000256" key="7">
    <source>
        <dbReference type="ARBA" id="ARBA00023054"/>
    </source>
</evidence>
<dbReference type="FunCoup" id="Q55GJ4">
    <property type="interactions" value="324"/>
</dbReference>
<evidence type="ECO:0000256" key="1">
    <source>
        <dbReference type="ARBA" id="ARBA00004163"/>
    </source>
</evidence>
<evidence type="ECO:0000256" key="2">
    <source>
        <dbReference type="ARBA" id="ARBA00022448"/>
    </source>
</evidence>
<dbReference type="HOGENOM" id="CLU_105902_0_0_1"/>
<dbReference type="dictyBase" id="DDB_G0267646">
    <property type="gene designation" value="sec20"/>
</dbReference>
<evidence type="ECO:0000256" key="9">
    <source>
        <dbReference type="ARBA" id="ARBA00037934"/>
    </source>
</evidence>
<dbReference type="STRING" id="44689.Q55GJ4"/>
<evidence type="ECO:0000256" key="10">
    <source>
        <dbReference type="SAM" id="Coils"/>
    </source>
</evidence>
<evidence type="ECO:0000256" key="6">
    <source>
        <dbReference type="ARBA" id="ARBA00022989"/>
    </source>
</evidence>
<dbReference type="InterPro" id="IPR056173">
    <property type="entry name" value="Sec20_C"/>
</dbReference>
<comment type="similarity">
    <text evidence="9">Belongs to the SEC20 family.</text>
</comment>
<evidence type="ECO:0000313" key="14">
    <source>
        <dbReference type="Proteomes" id="UP000002195"/>
    </source>
</evidence>
<dbReference type="KEGG" id="ddi:DDB_G0267646"/>
<keyword evidence="7 10" id="KW-0175">Coiled coil</keyword>
<dbReference type="AlphaFoldDB" id="Q55GJ4"/>
<dbReference type="RefSeq" id="XP_647190.1">
    <property type="nucleotide sequence ID" value="XM_642098.1"/>
</dbReference>
<evidence type="ECO:0000256" key="4">
    <source>
        <dbReference type="ARBA" id="ARBA00022824"/>
    </source>
</evidence>
<dbReference type="GO" id="GO:0006890">
    <property type="term" value="P:retrograde vesicle-mediated transport, Golgi to endoplasmic reticulum"/>
    <property type="evidence" value="ECO:0000318"/>
    <property type="project" value="GO_Central"/>
</dbReference>
<evidence type="ECO:0000259" key="12">
    <source>
        <dbReference type="Pfam" id="PF03908"/>
    </source>
</evidence>
<keyword evidence="6 11" id="KW-1133">Transmembrane helix</keyword>
<name>Q55GJ4_DICDI</name>
<dbReference type="Reactome" id="R-DDI-6811434">
    <property type="pathway name" value="COPI-dependent Golgi-to-ER retrograde traffic"/>
</dbReference>
<dbReference type="GO" id="GO:0005783">
    <property type="term" value="C:endoplasmic reticulum"/>
    <property type="evidence" value="ECO:0000318"/>
    <property type="project" value="GO_Central"/>
</dbReference>
<evidence type="ECO:0000256" key="3">
    <source>
        <dbReference type="ARBA" id="ARBA00022692"/>
    </source>
</evidence>
<dbReference type="SMR" id="Q55GJ4"/>
<feature type="coiled-coil region" evidence="10">
    <location>
        <begin position="31"/>
        <end position="92"/>
    </location>
</feature>
<dbReference type="GeneID" id="8615994"/>
<dbReference type="PhylomeDB" id="Q55GJ4"/>
<organism evidence="13 14">
    <name type="scientific">Dictyostelium discoideum</name>
    <name type="common">Social amoeba</name>
    <dbReference type="NCBI Taxonomy" id="44689"/>
    <lineage>
        <taxon>Eukaryota</taxon>
        <taxon>Amoebozoa</taxon>
        <taxon>Evosea</taxon>
        <taxon>Eumycetozoa</taxon>
        <taxon>Dictyostelia</taxon>
        <taxon>Dictyosteliales</taxon>
        <taxon>Dictyosteliaceae</taxon>
        <taxon>Dictyostelium</taxon>
    </lineage>
</organism>
<reference evidence="13 14" key="1">
    <citation type="journal article" date="2005" name="Nature">
        <title>The genome of the social amoeba Dictyostelium discoideum.</title>
        <authorList>
            <consortium name="The Dictyostelium discoideum Sequencing Consortium"/>
            <person name="Eichinger L."/>
            <person name="Pachebat J.A."/>
            <person name="Glockner G."/>
            <person name="Rajandream M.A."/>
            <person name="Sucgang R."/>
            <person name="Berriman M."/>
            <person name="Song J."/>
            <person name="Olsen R."/>
            <person name="Szafranski K."/>
            <person name="Xu Q."/>
            <person name="Tunggal B."/>
            <person name="Kummerfeld S."/>
            <person name="Madera M."/>
            <person name="Konfortov B.A."/>
            <person name="Rivero F."/>
            <person name="Bankier A.T."/>
            <person name="Lehmann R."/>
            <person name="Hamlin N."/>
            <person name="Davies R."/>
            <person name="Gaudet P."/>
            <person name="Fey P."/>
            <person name="Pilcher K."/>
            <person name="Chen G."/>
            <person name="Saunders D."/>
            <person name="Sodergren E."/>
            <person name="Davis P."/>
            <person name="Kerhornou A."/>
            <person name="Nie X."/>
            <person name="Hall N."/>
            <person name="Anjard C."/>
            <person name="Hemphill L."/>
            <person name="Bason N."/>
            <person name="Farbrother P."/>
            <person name="Desany B."/>
            <person name="Just E."/>
            <person name="Morio T."/>
            <person name="Rost R."/>
            <person name="Churcher C."/>
            <person name="Cooper J."/>
            <person name="Haydock S."/>
            <person name="van Driessche N."/>
            <person name="Cronin A."/>
            <person name="Goodhead I."/>
            <person name="Muzny D."/>
            <person name="Mourier T."/>
            <person name="Pain A."/>
            <person name="Lu M."/>
            <person name="Harper D."/>
            <person name="Lindsay R."/>
            <person name="Hauser H."/>
            <person name="James K."/>
            <person name="Quiles M."/>
            <person name="Madan Babu M."/>
            <person name="Saito T."/>
            <person name="Buchrieser C."/>
            <person name="Wardroper A."/>
            <person name="Felder M."/>
            <person name="Thangavelu M."/>
            <person name="Johnson D."/>
            <person name="Knights A."/>
            <person name="Loulseged H."/>
            <person name="Mungall K."/>
            <person name="Oliver K."/>
            <person name="Price C."/>
            <person name="Quail M.A."/>
            <person name="Urushihara H."/>
            <person name="Hernandez J."/>
            <person name="Rabbinowitsch E."/>
            <person name="Steffen D."/>
            <person name="Sanders M."/>
            <person name="Ma J."/>
            <person name="Kohara Y."/>
            <person name="Sharp S."/>
            <person name="Simmonds M."/>
            <person name="Spiegler S."/>
            <person name="Tivey A."/>
            <person name="Sugano S."/>
            <person name="White B."/>
            <person name="Walker D."/>
            <person name="Woodward J."/>
            <person name="Winckler T."/>
            <person name="Tanaka Y."/>
            <person name="Shaulsky G."/>
            <person name="Schleicher M."/>
            <person name="Weinstock G."/>
            <person name="Rosenthal A."/>
            <person name="Cox E.C."/>
            <person name="Chisholm R.L."/>
            <person name="Gibbs R."/>
            <person name="Loomis W.F."/>
            <person name="Platzer M."/>
            <person name="Kay R.R."/>
            <person name="Williams J."/>
            <person name="Dear P.H."/>
            <person name="Noegel A.A."/>
            <person name="Barrell B."/>
            <person name="Kuspa A."/>
        </authorList>
    </citation>
    <scope>NUCLEOTIDE SEQUENCE [LARGE SCALE GENOMIC DNA]</scope>
    <source>
        <strain evidence="13 14">AX4</strain>
    </source>
</reference>
<dbReference type="GO" id="GO:0005789">
    <property type="term" value="C:endoplasmic reticulum membrane"/>
    <property type="evidence" value="ECO:0007669"/>
    <property type="project" value="UniProtKB-SubCell"/>
</dbReference>
<dbReference type="InParanoid" id="Q55GJ4"/>
<evidence type="ECO:0000256" key="5">
    <source>
        <dbReference type="ARBA" id="ARBA00022892"/>
    </source>
</evidence>
<dbReference type="PANTHER" id="PTHR12825">
    <property type="entry name" value="BNIP1-RELATED"/>
    <property type="match status" value="1"/>
</dbReference>
<sequence>MKSIFKEINNIEYSIRDSFKSLSDCASMLEIQNLNTHIKSNLEKLNQLLKEANEKLYEGNNTIEIEQSKKELQFHKEEYENLKVLQRKANLQTSKNLQEKYKQNKKLLLSGSEKITQQSRFYSNQNSKADLLKTSISLTDTLKRTRNFMNTQVSRSSDILHEINESSKIVDKTVSQQKEYENITTEGKSLLTKLKRRDMTDKLLIWFGLIVFLLVVVYILKVRFGTQIINWIYKLIGPSIINK</sequence>
<keyword evidence="2" id="KW-0813">Transport</keyword>
<evidence type="ECO:0000256" key="8">
    <source>
        <dbReference type="ARBA" id="ARBA00023136"/>
    </source>
</evidence>
<gene>
    <name evidence="13" type="primary">sec20</name>
    <name evidence="13" type="ORF">DDB_G0267646</name>
</gene>
<dbReference type="Proteomes" id="UP000002195">
    <property type="component" value="Unassembled WGS sequence"/>
</dbReference>
<proteinExistence type="inferred from homology"/>
<protein>
    <submittedName>
        <fullName evidence="13">Sec20 family protein</fullName>
    </submittedName>
</protein>
<comment type="subcellular location">
    <subcellularLocation>
        <location evidence="1">Endoplasmic reticulum membrane</location>
        <topology evidence="1">Single-pass type IV membrane protein</topology>
    </subcellularLocation>
</comment>
<evidence type="ECO:0000256" key="11">
    <source>
        <dbReference type="SAM" id="Phobius"/>
    </source>
</evidence>
<dbReference type="Pfam" id="PF03908">
    <property type="entry name" value="Sec20"/>
    <property type="match status" value="1"/>
</dbReference>
<dbReference type="PaxDb" id="44689-DDB0237873"/>
<dbReference type="PRO" id="PR:Q55GJ4"/>
<keyword evidence="5" id="KW-0931">ER-Golgi transport</keyword>
<keyword evidence="4" id="KW-0256">Endoplasmic reticulum</keyword>
<dbReference type="EMBL" id="AAFI02000003">
    <property type="protein sequence ID" value="EAL73276.1"/>
    <property type="molecule type" value="Genomic_DNA"/>
</dbReference>
<dbReference type="GO" id="GO:0031201">
    <property type="term" value="C:SNARE complex"/>
    <property type="evidence" value="ECO:0000318"/>
    <property type="project" value="GO_Central"/>
</dbReference>